<feature type="compositionally biased region" description="Polar residues" evidence="1">
    <location>
        <begin position="99"/>
        <end position="115"/>
    </location>
</feature>
<protein>
    <submittedName>
        <fullName evidence="2">Uncharacterized protein</fullName>
    </submittedName>
</protein>
<evidence type="ECO:0000313" key="3">
    <source>
        <dbReference type="Proteomes" id="UP000756346"/>
    </source>
</evidence>
<evidence type="ECO:0000313" key="2">
    <source>
        <dbReference type="EMBL" id="KAH7014483.1"/>
    </source>
</evidence>
<dbReference type="GeneID" id="70185361"/>
<reference evidence="2" key="1">
    <citation type="journal article" date="2021" name="Nat. Commun.">
        <title>Genetic determinants of endophytism in the Arabidopsis root mycobiome.</title>
        <authorList>
            <person name="Mesny F."/>
            <person name="Miyauchi S."/>
            <person name="Thiergart T."/>
            <person name="Pickel B."/>
            <person name="Atanasova L."/>
            <person name="Karlsson M."/>
            <person name="Huettel B."/>
            <person name="Barry K.W."/>
            <person name="Haridas S."/>
            <person name="Chen C."/>
            <person name="Bauer D."/>
            <person name="Andreopoulos W."/>
            <person name="Pangilinan J."/>
            <person name="LaButti K."/>
            <person name="Riley R."/>
            <person name="Lipzen A."/>
            <person name="Clum A."/>
            <person name="Drula E."/>
            <person name="Henrissat B."/>
            <person name="Kohler A."/>
            <person name="Grigoriev I.V."/>
            <person name="Martin F.M."/>
            <person name="Hacquard S."/>
        </authorList>
    </citation>
    <scope>NUCLEOTIDE SEQUENCE</scope>
    <source>
        <strain evidence="2">MPI-CAGE-CH-0230</strain>
    </source>
</reference>
<keyword evidence="3" id="KW-1185">Reference proteome</keyword>
<proteinExistence type="predicted"/>
<gene>
    <name evidence="2" type="ORF">B0I36DRAFT_338779</name>
</gene>
<comment type="caution">
    <text evidence="2">The sequence shown here is derived from an EMBL/GenBank/DDBJ whole genome shotgun (WGS) entry which is preliminary data.</text>
</comment>
<feature type="region of interest" description="Disordered" evidence="1">
    <location>
        <begin position="89"/>
        <end position="115"/>
    </location>
</feature>
<name>A0A9P8XSA0_9PEZI</name>
<dbReference type="OrthoDB" id="4424523at2759"/>
<dbReference type="RefSeq" id="XP_046005450.1">
    <property type="nucleotide sequence ID" value="XM_046155815.1"/>
</dbReference>
<dbReference type="Proteomes" id="UP000756346">
    <property type="component" value="Unassembled WGS sequence"/>
</dbReference>
<accession>A0A9P8XSA0</accession>
<dbReference type="EMBL" id="JAGTJQ010000013">
    <property type="protein sequence ID" value="KAH7014483.1"/>
    <property type="molecule type" value="Genomic_DNA"/>
</dbReference>
<evidence type="ECO:0000256" key="1">
    <source>
        <dbReference type="SAM" id="MobiDB-lite"/>
    </source>
</evidence>
<feature type="compositionally biased region" description="Basic and acidic residues" evidence="1">
    <location>
        <begin position="89"/>
        <end position="98"/>
    </location>
</feature>
<organism evidence="2 3">
    <name type="scientific">Microdochium trichocladiopsis</name>
    <dbReference type="NCBI Taxonomy" id="1682393"/>
    <lineage>
        <taxon>Eukaryota</taxon>
        <taxon>Fungi</taxon>
        <taxon>Dikarya</taxon>
        <taxon>Ascomycota</taxon>
        <taxon>Pezizomycotina</taxon>
        <taxon>Sordariomycetes</taxon>
        <taxon>Xylariomycetidae</taxon>
        <taxon>Xylariales</taxon>
        <taxon>Microdochiaceae</taxon>
        <taxon>Microdochium</taxon>
    </lineage>
</organism>
<dbReference type="AlphaFoldDB" id="A0A9P8XSA0"/>
<sequence length="115" mass="12892">MIDGTYEHDDAGDGGYEPVEGNMDYHVGWAKINVIGLAELCSLLSCSSGNEMWMVVYRGHRPDTQTKLDITCGKPLPVVRTIWRTVRQTDEGKRRGVDTEQSSGKAFKQQRCSRV</sequence>